<protein>
    <recommendedName>
        <fullName evidence="2">VanZ-like domain-containing protein</fullName>
    </recommendedName>
</protein>
<dbReference type="InterPro" id="IPR053150">
    <property type="entry name" value="Teicoplanin_resist-assoc"/>
</dbReference>
<comment type="caution">
    <text evidence="3">The sequence shown here is derived from an EMBL/GenBank/DDBJ whole genome shotgun (WGS) entry which is preliminary data.</text>
</comment>
<dbReference type="OMA" id="PPTAWIT"/>
<dbReference type="Pfam" id="PF04892">
    <property type="entry name" value="VanZ"/>
    <property type="match status" value="1"/>
</dbReference>
<evidence type="ECO:0000313" key="3">
    <source>
        <dbReference type="EMBL" id="ODA89511.1"/>
    </source>
</evidence>
<accession>A0A1E2SIF5</accession>
<dbReference type="NCBIfam" id="NF037970">
    <property type="entry name" value="vanZ_1"/>
    <property type="match status" value="1"/>
</dbReference>
<reference evidence="4" key="1">
    <citation type="submission" date="2015-11" db="EMBL/GenBank/DDBJ databases">
        <authorList>
            <person name="Wang J."/>
            <person name="Wang L."/>
            <person name="Wang F."/>
            <person name="Cao G."/>
        </authorList>
    </citation>
    <scope>NUCLEOTIDE SEQUENCE [LARGE SCALE GENOMIC DNA]</scope>
    <source>
        <strain evidence="4">gdw1</strain>
    </source>
</reference>
<organism evidence="3 4">
    <name type="scientific">Leifsonia xyli subsp. xyli</name>
    <dbReference type="NCBI Taxonomy" id="59736"/>
    <lineage>
        <taxon>Bacteria</taxon>
        <taxon>Bacillati</taxon>
        <taxon>Actinomycetota</taxon>
        <taxon>Actinomycetes</taxon>
        <taxon>Micrococcales</taxon>
        <taxon>Microbacteriaceae</taxon>
        <taxon>Leifsonia</taxon>
    </lineage>
</organism>
<feature type="transmembrane region" description="Helical" evidence="1">
    <location>
        <begin position="118"/>
        <end position="139"/>
    </location>
</feature>
<feature type="transmembrane region" description="Helical" evidence="1">
    <location>
        <begin position="42"/>
        <end position="59"/>
    </location>
</feature>
<dbReference type="EMBL" id="LNZG01000046">
    <property type="protein sequence ID" value="ODA89511.1"/>
    <property type="molecule type" value="Genomic_DNA"/>
</dbReference>
<proteinExistence type="predicted"/>
<evidence type="ECO:0000256" key="1">
    <source>
        <dbReference type="SAM" id="Phobius"/>
    </source>
</evidence>
<dbReference type="Proteomes" id="UP000094426">
    <property type="component" value="Unassembled WGS sequence"/>
</dbReference>
<keyword evidence="1" id="KW-0812">Transmembrane</keyword>
<sequence length="186" mass="20883">MAARFRVRALSRSCSSVRRTQWIFPVCLDNSMREDGRMFSRLLFAVTALYLLAVAWITLKPSPPDPHRNSLFKGLLMALAESSLLSWIDAAVLEFVANIFLFVPLGVLLTLWLGLRRWWLVLALGAATTLTIEFAQLFIPDRVSDLRDLLANTLGTAFGIAAVAVAARLRRGRRTRRNRLSDSARP</sequence>
<dbReference type="OrthoDB" id="3787741at2"/>
<evidence type="ECO:0000259" key="2">
    <source>
        <dbReference type="Pfam" id="PF04892"/>
    </source>
</evidence>
<feature type="transmembrane region" description="Helical" evidence="1">
    <location>
        <begin position="151"/>
        <end position="169"/>
    </location>
</feature>
<keyword evidence="1" id="KW-1133">Transmembrane helix</keyword>
<dbReference type="PANTHER" id="PTHR36834">
    <property type="entry name" value="MEMBRANE PROTEIN-RELATED"/>
    <property type="match status" value="1"/>
</dbReference>
<name>A0A1E2SIF5_LEIXY</name>
<gene>
    <name evidence="3" type="ORF">ATY41_05330</name>
</gene>
<dbReference type="PANTHER" id="PTHR36834:SF1">
    <property type="entry name" value="INTEGRAL MEMBRANE PROTEIN"/>
    <property type="match status" value="1"/>
</dbReference>
<keyword evidence="1" id="KW-0472">Membrane</keyword>
<evidence type="ECO:0000313" key="4">
    <source>
        <dbReference type="Proteomes" id="UP000094426"/>
    </source>
</evidence>
<feature type="domain" description="VanZ-like" evidence="2">
    <location>
        <begin position="48"/>
        <end position="164"/>
    </location>
</feature>
<feature type="transmembrane region" description="Helical" evidence="1">
    <location>
        <begin position="84"/>
        <end position="111"/>
    </location>
</feature>
<dbReference type="AlphaFoldDB" id="A0A1E2SIF5"/>
<dbReference type="InterPro" id="IPR006976">
    <property type="entry name" value="VanZ-like"/>
</dbReference>